<feature type="region of interest" description="Disordered" evidence="1">
    <location>
        <begin position="56"/>
        <end position="82"/>
    </location>
</feature>
<feature type="compositionally biased region" description="Polar residues" evidence="1">
    <location>
        <begin position="18"/>
        <end position="32"/>
    </location>
</feature>
<evidence type="ECO:0000313" key="2">
    <source>
        <dbReference type="EMBL" id="KAJ5557296.1"/>
    </source>
</evidence>
<sequence>MSNYTAPPNSYEPYHGQAQGQAYQPHQESTVPHQEHYQYSPAGKCSGENASYYTAVPQDQANGVNTGPSVGPEGEGERGLGSTLLGGAAGGYAGHKMQGGFLGTAGGAVLGAVGMNMVSHEIGMRRRGGMLSSMGLGMGLDLEKDMGIQKGMGICIMSMGMGVDVAEDGA</sequence>
<evidence type="ECO:0000313" key="3">
    <source>
        <dbReference type="Proteomes" id="UP001220324"/>
    </source>
</evidence>
<dbReference type="PANTHER" id="PTHR37014">
    <property type="entry name" value="EXPRESSION LETHALITY PROTEIN HEL10, PUTATIVE (AFU_ORTHOLOGUE AFUA_1G06580)-RELATED"/>
    <property type="match status" value="1"/>
</dbReference>
<dbReference type="EMBL" id="JAQIZZ010000001">
    <property type="protein sequence ID" value="KAJ5557296.1"/>
    <property type="molecule type" value="Genomic_DNA"/>
</dbReference>
<reference evidence="2 3" key="1">
    <citation type="journal article" date="2023" name="IMA Fungus">
        <title>Comparative genomic study of the Penicillium genus elucidates a diverse pangenome and 15 lateral gene transfer events.</title>
        <authorList>
            <person name="Petersen C."/>
            <person name="Sorensen T."/>
            <person name="Nielsen M.R."/>
            <person name="Sondergaard T.E."/>
            <person name="Sorensen J.L."/>
            <person name="Fitzpatrick D.A."/>
            <person name="Frisvad J.C."/>
            <person name="Nielsen K.L."/>
        </authorList>
    </citation>
    <scope>NUCLEOTIDE SEQUENCE [LARGE SCALE GENOMIC DNA]</scope>
    <source>
        <strain evidence="2 3">IBT 35679</strain>
    </source>
</reference>
<evidence type="ECO:0008006" key="4">
    <source>
        <dbReference type="Google" id="ProtNLM"/>
    </source>
</evidence>
<protein>
    <recommendedName>
        <fullName evidence="4">Glycine zipper 2TM domain-containing protein</fullName>
    </recommendedName>
</protein>
<accession>A0AAD6GKI6</accession>
<comment type="caution">
    <text evidence="2">The sequence shown here is derived from an EMBL/GenBank/DDBJ whole genome shotgun (WGS) entry which is preliminary data.</text>
</comment>
<gene>
    <name evidence="2" type="ORF">N7494_001211</name>
</gene>
<proteinExistence type="predicted"/>
<name>A0AAD6GKI6_9EURO</name>
<evidence type="ECO:0000256" key="1">
    <source>
        <dbReference type="SAM" id="MobiDB-lite"/>
    </source>
</evidence>
<feature type="region of interest" description="Disordered" evidence="1">
    <location>
        <begin position="1"/>
        <end position="42"/>
    </location>
</feature>
<organism evidence="2 3">
    <name type="scientific">Penicillium frequentans</name>
    <dbReference type="NCBI Taxonomy" id="3151616"/>
    <lineage>
        <taxon>Eukaryota</taxon>
        <taxon>Fungi</taxon>
        <taxon>Dikarya</taxon>
        <taxon>Ascomycota</taxon>
        <taxon>Pezizomycotina</taxon>
        <taxon>Eurotiomycetes</taxon>
        <taxon>Eurotiomycetidae</taxon>
        <taxon>Eurotiales</taxon>
        <taxon>Aspergillaceae</taxon>
        <taxon>Penicillium</taxon>
    </lineage>
</organism>
<keyword evidence="3" id="KW-1185">Reference proteome</keyword>
<feature type="compositionally biased region" description="Polar residues" evidence="1">
    <location>
        <begin position="56"/>
        <end position="68"/>
    </location>
</feature>
<dbReference type="PANTHER" id="PTHR37014:SF10">
    <property type="entry name" value="RICH PROTEIN MS8, PUTATIVE (AFU_ORTHOLOGUE AFUA_7G05650)-RELATED"/>
    <property type="match status" value="1"/>
</dbReference>
<dbReference type="AlphaFoldDB" id="A0AAD6GKI6"/>
<dbReference type="Proteomes" id="UP001220324">
    <property type="component" value="Unassembled WGS sequence"/>
</dbReference>